<feature type="compositionally biased region" description="Polar residues" evidence="7">
    <location>
        <begin position="586"/>
        <end position="596"/>
    </location>
</feature>
<dbReference type="GO" id="GO:0005794">
    <property type="term" value="C:Golgi apparatus"/>
    <property type="evidence" value="ECO:0007669"/>
    <property type="project" value="TreeGrafter"/>
</dbReference>
<sequence length="717" mass="83599">MLNQKFFQQCTAHYCFSSNIFFPQVDFKFKNKKKMDVISKKDLIETVTRQEEELKRYKKRFQDVVTAHKNLIKEKEALELSLKIMTDSVGTTKPQPESSATKQEEPSEEEKGTDVPSIEAQDPEGKQSDDSNVALRTQLNKLMKSLSSLSNEKSRMEVCFQTDRKQLRQEKEKLQQEMKDMKQRFETSTKNFQSEIENLKSKLIISKHQRDKELMDHGAIVRELHQKLHDECKKREELERSVELKDQREQDLKNQIETLQQKVSKTKAPLLNRLHEEMIAMKQQHMVAIQQEQERAAKAEEQVQRLAAMHEERVANLEARLAELSLTVGSYDHLRQQDQNAISKLKERLAQLENERSECYKDKADLDFEALVSRLKHLKQLVLEASDTAEKPVDVQAILLEGLIDKKEDNRSGGDDHTICEQEYDLLKQEFENYKKQFNLQQQRTLFSHTIMNDEPGEKTALQGQIKHLKEKVNSLQNELNRAETDYKTKLEQQRKMFDAEKTGLKEKLILHENEYKSKLFALEQQVVKQRERAMAMVQEKEQEIHNLKDSMNFIIPASYSQSKKGRTTSQSSDTKSSVDEDVHESSLSGITSTNESPHMLHYAHELARRDVDISKLRQAKHKLEMTVRDLQRIVAAERDQFSQDIMKLKEEVSRLERCKSRESANLEYLKNVILSYLTSTNSSQRLHMLNAIAFVLKFSDSETKRALMHINKSTVT</sequence>
<feature type="compositionally biased region" description="Basic and acidic residues" evidence="7">
    <location>
        <begin position="102"/>
        <end position="113"/>
    </location>
</feature>
<feature type="coiled-coil region" evidence="6">
    <location>
        <begin position="417"/>
        <end position="551"/>
    </location>
</feature>
<evidence type="ECO:0000313" key="10">
    <source>
        <dbReference type="Proteomes" id="UP001152759"/>
    </source>
</evidence>
<dbReference type="InterPro" id="IPR000237">
    <property type="entry name" value="GRIP_dom"/>
</dbReference>
<dbReference type="AlphaFoldDB" id="A0A9P0ABL4"/>
<accession>A0A9P0ABL4</accession>
<keyword evidence="10" id="KW-1185">Reference proteome</keyword>
<evidence type="ECO:0000256" key="5">
    <source>
        <dbReference type="ARBA" id="ARBA00023136"/>
    </source>
</evidence>
<proteinExistence type="predicted"/>
<protein>
    <recommendedName>
        <fullName evidence="8">GRIP domain-containing protein</fullName>
    </recommendedName>
</protein>
<feature type="compositionally biased region" description="Polar residues" evidence="7">
    <location>
        <begin position="88"/>
        <end position="101"/>
    </location>
</feature>
<keyword evidence="4 6" id="KW-0175">Coiled coil</keyword>
<dbReference type="SMART" id="SM00755">
    <property type="entry name" value="Grip"/>
    <property type="match status" value="1"/>
</dbReference>
<dbReference type="PANTHER" id="PTHR23157:SF25">
    <property type="entry name" value="GRIP AND COILED-COIL DOMAIN-CONTAINING PROTEIN 1"/>
    <property type="match status" value="1"/>
</dbReference>
<feature type="region of interest" description="Disordered" evidence="7">
    <location>
        <begin position="559"/>
        <end position="596"/>
    </location>
</feature>
<evidence type="ECO:0000259" key="8">
    <source>
        <dbReference type="SMART" id="SM00755"/>
    </source>
</evidence>
<feature type="compositionally biased region" description="Polar residues" evidence="7">
    <location>
        <begin position="559"/>
        <end position="576"/>
    </location>
</feature>
<evidence type="ECO:0000256" key="2">
    <source>
        <dbReference type="ARBA" id="ARBA00004496"/>
    </source>
</evidence>
<evidence type="ECO:0000313" key="9">
    <source>
        <dbReference type="EMBL" id="CAH0390858.1"/>
    </source>
</evidence>
<dbReference type="EMBL" id="OU963866">
    <property type="protein sequence ID" value="CAH0390858.1"/>
    <property type="molecule type" value="Genomic_DNA"/>
</dbReference>
<keyword evidence="5" id="KW-0472">Membrane</keyword>
<evidence type="ECO:0000256" key="3">
    <source>
        <dbReference type="ARBA" id="ARBA00022490"/>
    </source>
</evidence>
<dbReference type="InterPro" id="IPR051952">
    <property type="entry name" value="Golgi-autophagy_related"/>
</dbReference>
<evidence type="ECO:0000256" key="7">
    <source>
        <dbReference type="SAM" id="MobiDB-lite"/>
    </source>
</evidence>
<evidence type="ECO:0000256" key="6">
    <source>
        <dbReference type="SAM" id="Coils"/>
    </source>
</evidence>
<feature type="domain" description="GRIP" evidence="8">
    <location>
        <begin position="663"/>
        <end position="710"/>
    </location>
</feature>
<reference evidence="9" key="1">
    <citation type="submission" date="2021-12" db="EMBL/GenBank/DDBJ databases">
        <authorList>
            <person name="King R."/>
        </authorList>
    </citation>
    <scope>NUCLEOTIDE SEQUENCE</scope>
</reference>
<gene>
    <name evidence="9" type="ORF">BEMITA_LOCUS9545</name>
</gene>
<evidence type="ECO:0000256" key="1">
    <source>
        <dbReference type="ARBA" id="ARBA00004184"/>
    </source>
</evidence>
<feature type="coiled-coil region" evidence="6">
    <location>
        <begin position="132"/>
        <end position="362"/>
    </location>
</feature>
<organism evidence="9 10">
    <name type="scientific">Bemisia tabaci</name>
    <name type="common">Sweetpotato whitefly</name>
    <name type="synonym">Aleurodes tabaci</name>
    <dbReference type="NCBI Taxonomy" id="7038"/>
    <lineage>
        <taxon>Eukaryota</taxon>
        <taxon>Metazoa</taxon>
        <taxon>Ecdysozoa</taxon>
        <taxon>Arthropoda</taxon>
        <taxon>Hexapoda</taxon>
        <taxon>Insecta</taxon>
        <taxon>Pterygota</taxon>
        <taxon>Neoptera</taxon>
        <taxon>Paraneoptera</taxon>
        <taxon>Hemiptera</taxon>
        <taxon>Sternorrhyncha</taxon>
        <taxon>Aleyrodoidea</taxon>
        <taxon>Aleyrodidae</taxon>
        <taxon>Aleyrodinae</taxon>
        <taxon>Bemisia</taxon>
    </lineage>
</organism>
<feature type="region of interest" description="Disordered" evidence="7">
    <location>
        <begin position="88"/>
        <end position="132"/>
    </location>
</feature>
<dbReference type="PANTHER" id="PTHR23157">
    <property type="entry name" value="GRIP AND COILED-COIL DOMAIN-CONTAINING PROTEIN 1"/>
    <property type="match status" value="1"/>
</dbReference>
<dbReference type="Pfam" id="PF01465">
    <property type="entry name" value="GRIP"/>
    <property type="match status" value="1"/>
</dbReference>
<evidence type="ECO:0000256" key="4">
    <source>
        <dbReference type="ARBA" id="ARBA00023054"/>
    </source>
</evidence>
<dbReference type="Gene3D" id="1.10.220.60">
    <property type="entry name" value="GRIP domain"/>
    <property type="match status" value="1"/>
</dbReference>
<name>A0A9P0ABL4_BEMTA</name>
<feature type="coiled-coil region" evidence="6">
    <location>
        <begin position="614"/>
        <end position="666"/>
    </location>
</feature>
<keyword evidence="3" id="KW-0963">Cytoplasm</keyword>
<comment type="subcellular location">
    <subcellularLocation>
        <location evidence="2">Cytoplasm</location>
    </subcellularLocation>
    <subcellularLocation>
        <location evidence="1">Endomembrane system</location>
        <topology evidence="1">Peripheral membrane protein</topology>
    </subcellularLocation>
</comment>
<dbReference type="Proteomes" id="UP001152759">
    <property type="component" value="Chromosome 5"/>
</dbReference>